<dbReference type="Pfam" id="PF04932">
    <property type="entry name" value="Wzy_C"/>
    <property type="match status" value="1"/>
</dbReference>
<keyword evidence="8" id="KW-1185">Reference proteome</keyword>
<dbReference type="EMBL" id="VCDI01000002">
    <property type="protein sequence ID" value="TLU73358.1"/>
    <property type="molecule type" value="Genomic_DNA"/>
</dbReference>
<feature type="transmembrane region" description="Helical" evidence="5">
    <location>
        <begin position="92"/>
        <end position="113"/>
    </location>
</feature>
<dbReference type="AlphaFoldDB" id="A0A5R9JGE1"/>
<accession>A0A5R9JGE1</accession>
<feature type="transmembrane region" description="Helical" evidence="5">
    <location>
        <begin position="423"/>
        <end position="442"/>
    </location>
</feature>
<evidence type="ECO:0000256" key="3">
    <source>
        <dbReference type="ARBA" id="ARBA00022989"/>
    </source>
</evidence>
<dbReference type="InterPro" id="IPR051533">
    <property type="entry name" value="WaaL-like"/>
</dbReference>
<dbReference type="PANTHER" id="PTHR37422:SF13">
    <property type="entry name" value="LIPOPOLYSACCHARIDE BIOSYNTHESIS PROTEIN PA4999-RELATED"/>
    <property type="match status" value="1"/>
</dbReference>
<feature type="domain" description="O-antigen ligase-related" evidence="6">
    <location>
        <begin position="211"/>
        <end position="367"/>
    </location>
</feature>
<evidence type="ECO:0000256" key="2">
    <source>
        <dbReference type="ARBA" id="ARBA00022692"/>
    </source>
</evidence>
<evidence type="ECO:0000313" key="7">
    <source>
        <dbReference type="EMBL" id="TLU73358.1"/>
    </source>
</evidence>
<keyword evidence="3 5" id="KW-1133">Transmembrane helix</keyword>
<protein>
    <submittedName>
        <fullName evidence="7">O-antigen ligase family protein</fullName>
    </submittedName>
</protein>
<feature type="transmembrane region" description="Helical" evidence="5">
    <location>
        <begin position="57"/>
        <end position="80"/>
    </location>
</feature>
<keyword evidence="2 5" id="KW-0812">Transmembrane</keyword>
<dbReference type="Proteomes" id="UP000305654">
    <property type="component" value="Unassembled WGS sequence"/>
</dbReference>
<name>A0A5R9JGE1_9PROT</name>
<dbReference type="InterPro" id="IPR007016">
    <property type="entry name" value="O-antigen_ligase-rel_domated"/>
</dbReference>
<evidence type="ECO:0000256" key="4">
    <source>
        <dbReference type="ARBA" id="ARBA00023136"/>
    </source>
</evidence>
<dbReference type="PANTHER" id="PTHR37422">
    <property type="entry name" value="TEICHURONIC ACID BIOSYNTHESIS PROTEIN TUAE"/>
    <property type="match status" value="1"/>
</dbReference>
<reference evidence="7 8" key="1">
    <citation type="submission" date="2019-05" db="EMBL/GenBank/DDBJ databases">
        <authorList>
            <person name="Pankratov T."/>
            <person name="Grouzdev D."/>
        </authorList>
    </citation>
    <scope>NUCLEOTIDE SEQUENCE [LARGE SCALE GENOMIC DNA]</scope>
    <source>
        <strain evidence="7 8">KEBCLARHB70R</strain>
    </source>
</reference>
<dbReference type="GO" id="GO:0016020">
    <property type="term" value="C:membrane"/>
    <property type="evidence" value="ECO:0007669"/>
    <property type="project" value="UniProtKB-SubCell"/>
</dbReference>
<gene>
    <name evidence="7" type="ORF">FE263_08140</name>
</gene>
<evidence type="ECO:0000256" key="1">
    <source>
        <dbReference type="ARBA" id="ARBA00004141"/>
    </source>
</evidence>
<proteinExistence type="predicted"/>
<feature type="transmembrane region" description="Helical" evidence="5">
    <location>
        <begin position="249"/>
        <end position="267"/>
    </location>
</feature>
<feature type="transmembrane region" description="Helical" evidence="5">
    <location>
        <begin position="358"/>
        <end position="376"/>
    </location>
</feature>
<feature type="transmembrane region" description="Helical" evidence="5">
    <location>
        <begin position="125"/>
        <end position="144"/>
    </location>
</feature>
<dbReference type="GO" id="GO:0016874">
    <property type="term" value="F:ligase activity"/>
    <property type="evidence" value="ECO:0007669"/>
    <property type="project" value="UniProtKB-KW"/>
</dbReference>
<feature type="transmembrane region" description="Helical" evidence="5">
    <location>
        <begin position="226"/>
        <end position="242"/>
    </location>
</feature>
<evidence type="ECO:0000259" key="6">
    <source>
        <dbReference type="Pfam" id="PF04932"/>
    </source>
</evidence>
<keyword evidence="7" id="KW-0436">Ligase</keyword>
<comment type="caution">
    <text evidence="7">The sequence shown here is derived from an EMBL/GenBank/DDBJ whole genome shotgun (WGS) entry which is preliminary data.</text>
</comment>
<evidence type="ECO:0000313" key="8">
    <source>
        <dbReference type="Proteomes" id="UP000305654"/>
    </source>
</evidence>
<feature type="transmembrane region" description="Helical" evidence="5">
    <location>
        <begin position="202"/>
        <end position="220"/>
    </location>
</feature>
<organism evidence="7 8">
    <name type="scientific">Lichenicoccus roseus</name>
    <dbReference type="NCBI Taxonomy" id="2683649"/>
    <lineage>
        <taxon>Bacteria</taxon>
        <taxon>Pseudomonadati</taxon>
        <taxon>Pseudomonadota</taxon>
        <taxon>Alphaproteobacteria</taxon>
        <taxon>Acetobacterales</taxon>
        <taxon>Acetobacteraceae</taxon>
        <taxon>Lichenicoccus</taxon>
    </lineage>
</organism>
<keyword evidence="4 5" id="KW-0472">Membrane</keyword>
<dbReference type="OrthoDB" id="5801261at2"/>
<comment type="subcellular location">
    <subcellularLocation>
        <location evidence="1">Membrane</location>
        <topology evidence="1">Multi-pass membrane protein</topology>
    </subcellularLocation>
</comment>
<sequence>MRTRMTRLLDRLALGATVLCPLFLVHGRGLAEACIDVVAVLFLLRSAVRRDWRWTRQAWVGIAALWWLWLVLCSIPPDLIPTSSLGQGGEKSFVQALLTVRFLLFAAGLQGWVLRDVRHQRWLAWLLWASFAYIALQLLLQAVIGHNLFGMPRFHDGTLTGPYDHPRAAAPLSRLLFPTLLPACAWLIMRGRRPGGGRGRQVAVVAAAIAVLLAGLALMVLAGQRVPLLLAGLGLLVAGLILPRLRLPLLACLALVPVLVGISAVVSPRSFGHLVLLFRQQMEHFGGSPYGLILGRALEIARANPLTGRGFDGFRTGCPLPAYFHGVPPLSPAASDGGGAAFCVQHPHNHYLQALTDAGLPGLLLFCMLVLAWLLALRPGRMEGRRVVAQSAMQHAWRTGLFVAVLLQEWPVASASAFTNMPLGGWFFLILGLGLAAATPYMQRPASPIPVPPRG</sequence>
<evidence type="ECO:0000256" key="5">
    <source>
        <dbReference type="SAM" id="Phobius"/>
    </source>
</evidence>